<name>Q14BY5_MOUSE</name>
<evidence type="ECO:0000313" key="1">
    <source>
        <dbReference type="EMBL" id="AAI15541.1"/>
    </source>
</evidence>
<organism evidence="1">
    <name type="scientific">Mus musculus</name>
    <name type="common">Mouse</name>
    <dbReference type="NCBI Taxonomy" id="10090"/>
    <lineage>
        <taxon>Eukaryota</taxon>
        <taxon>Metazoa</taxon>
        <taxon>Chordata</taxon>
        <taxon>Craniata</taxon>
        <taxon>Vertebrata</taxon>
        <taxon>Euteleostomi</taxon>
        <taxon>Mammalia</taxon>
        <taxon>Eutheria</taxon>
        <taxon>Euarchontoglires</taxon>
        <taxon>Glires</taxon>
        <taxon>Rodentia</taxon>
        <taxon>Myomorpha</taxon>
        <taxon>Muroidea</taxon>
        <taxon>Muridae</taxon>
        <taxon>Murinae</taxon>
        <taxon>Mus</taxon>
        <taxon>Mus</taxon>
    </lineage>
</organism>
<protein>
    <submittedName>
        <fullName evidence="1">D330022A01Rik protein</fullName>
    </submittedName>
</protein>
<dbReference type="AlphaFoldDB" id="Q14BY5"/>
<reference evidence="1" key="1">
    <citation type="journal article" date="2004" name="Genome Res.">
        <title>The status, quality, and expansion of the NIH full-length cDNA project: the Mammalian Gene Collection (MGC).</title>
        <authorList>
            <consortium name="The MGC Project Team"/>
            <person name="Gerhard D.S."/>
            <person name="Wagner L."/>
            <person name="Feingold E.A."/>
            <person name="Shenmen C.M."/>
            <person name="Grouse L.H."/>
            <person name="Schuler G."/>
            <person name="Klein S.L."/>
            <person name="Old S."/>
            <person name="Rasooly R."/>
            <person name="Good P."/>
            <person name="Guyer M."/>
            <person name="Peck A.M."/>
            <person name="Derge J.G."/>
            <person name="Lipman D."/>
            <person name="Collins F.S."/>
            <person name="Jang W."/>
            <person name="Sherry S."/>
            <person name="Feolo M."/>
            <person name="Misquitta L."/>
            <person name="Lee E."/>
            <person name="Rotmistrovsky K."/>
            <person name="Greenhut S.F."/>
            <person name="Schaefer C.F."/>
            <person name="Buetow K."/>
            <person name="Bonner T.I."/>
            <person name="Haussler D."/>
            <person name="Kent J."/>
            <person name="Kiekhaus M."/>
            <person name="Furey T."/>
            <person name="Brent M."/>
            <person name="Prange C."/>
            <person name="Schreiber K."/>
            <person name="Shapiro N."/>
            <person name="Bhat N.K."/>
            <person name="Hopkins R.F."/>
            <person name="Hsie F."/>
            <person name="Driscoll T."/>
            <person name="Soares M.B."/>
            <person name="Casavant T.L."/>
            <person name="Scheetz T.E."/>
            <person name="Brown-stein M.J."/>
            <person name="Usdin T.B."/>
            <person name="Toshiyuki S."/>
            <person name="Carninci P."/>
            <person name="Piao Y."/>
            <person name="Dudekula D.B."/>
            <person name="Ko M.S."/>
            <person name="Kawakami K."/>
            <person name="Suzuki Y."/>
            <person name="Sugano S."/>
            <person name="Gruber C.E."/>
            <person name="Smith M.R."/>
            <person name="Simmons B."/>
            <person name="Moore T."/>
            <person name="Waterman R."/>
            <person name="Johnson S.L."/>
            <person name="Ruan Y."/>
            <person name="Wei C.L."/>
            <person name="Mathavan S."/>
            <person name="Gunaratne P.H."/>
            <person name="Wu J."/>
            <person name="Garcia A.M."/>
            <person name="Hulyk S.W."/>
            <person name="Fuh E."/>
            <person name="Yuan Y."/>
            <person name="Sneed A."/>
            <person name="Kowis C."/>
            <person name="Hodgson A."/>
            <person name="Muzny D.M."/>
            <person name="McPherson J."/>
            <person name="Gibbs R.A."/>
            <person name="Fahey J."/>
            <person name="Helton E."/>
            <person name="Ketteman M."/>
            <person name="Madan A."/>
            <person name="Rodrigues S."/>
            <person name="Sanchez A."/>
            <person name="Whiting M."/>
            <person name="Madari A."/>
            <person name="Young A.C."/>
            <person name="Wetherby K.D."/>
            <person name="Granite S.J."/>
            <person name="Kwong P.N."/>
            <person name="Brinkley C.P."/>
            <person name="Pearson R.L."/>
            <person name="Bouffard G.G."/>
            <person name="Blakesly R.W."/>
            <person name="Green E.D."/>
            <person name="Dickson M.C."/>
            <person name="Rodriguez A.C."/>
            <person name="Grimwood J."/>
            <person name="Schmutz J."/>
            <person name="Myers R.M."/>
            <person name="Butterfield Y.S."/>
            <person name="Griffith M."/>
            <person name="Griffith O.L."/>
            <person name="Krzywinski M.I."/>
            <person name="Liao N."/>
            <person name="Morin R."/>
            <person name="Morrin R."/>
            <person name="Palmquist D."/>
            <person name="Petrescu A.S."/>
            <person name="Skalska U."/>
            <person name="Smailus D.E."/>
            <person name="Stott J.M."/>
            <person name="Schnerch A."/>
            <person name="Schein J.E."/>
            <person name="Jones S.J."/>
            <person name="Holt R.A."/>
            <person name="Baross A."/>
            <person name="Marra M.A."/>
            <person name="Clifton S."/>
            <person name="Makowski K.A."/>
            <person name="Bosak S."/>
            <person name="Malek J."/>
        </authorList>
    </citation>
    <scope>NUCLEOTIDE SEQUENCE [LARGE SCALE MRNA]</scope>
    <source>
        <tissue evidence="1">PCR rescued clones</tissue>
    </source>
</reference>
<gene>
    <name evidence="1" type="primary">D330022A01Rik</name>
</gene>
<sequence length="201" mass="22007">MYISENNGPGTVLRPFSFNCSSYMPTLELLSVRPPTSFFNKPSMHGDKGVYLVMVSLSSSARLDALAVNQYELQLQYRCGNFVVDGSIFVHVQRDPGRIRCTGAFASPTGEFIYVPETITPGALVYTLLLPGVQRAQINITSAQNPSPGPFSIDEQGLLRAPSQGLRGQAQKVNVALDLGMSMDWVEAASCEKLFVFDYLD</sequence>
<dbReference type="EMBL" id="BC115540">
    <property type="protein sequence ID" value="AAI15541.1"/>
    <property type="molecule type" value="mRNA"/>
</dbReference>
<accession>Q14BY5</accession>
<proteinExistence type="evidence at transcript level"/>